<dbReference type="AlphaFoldDB" id="A0A3S5BBR7"/>
<sequence>MLQRSRLREIRFSSFLPSGHEIDIKRSIYTRSWLNSAVRENEAVVMCTRRPPCPFGDGPSCCVAGGGVRQGSNAWP</sequence>
<gene>
    <name evidence="1" type="ORF">PXEA_LOCUS12193</name>
</gene>
<organism evidence="1 2">
    <name type="scientific">Protopolystoma xenopodis</name>
    <dbReference type="NCBI Taxonomy" id="117903"/>
    <lineage>
        <taxon>Eukaryota</taxon>
        <taxon>Metazoa</taxon>
        <taxon>Spiralia</taxon>
        <taxon>Lophotrochozoa</taxon>
        <taxon>Platyhelminthes</taxon>
        <taxon>Monogenea</taxon>
        <taxon>Polyopisthocotylea</taxon>
        <taxon>Polystomatidea</taxon>
        <taxon>Polystomatidae</taxon>
        <taxon>Protopolystoma</taxon>
    </lineage>
</organism>
<accession>A0A3S5BBR7</accession>
<evidence type="ECO:0000313" key="2">
    <source>
        <dbReference type="Proteomes" id="UP000784294"/>
    </source>
</evidence>
<reference evidence="1" key="1">
    <citation type="submission" date="2018-11" db="EMBL/GenBank/DDBJ databases">
        <authorList>
            <consortium name="Pathogen Informatics"/>
        </authorList>
    </citation>
    <scope>NUCLEOTIDE SEQUENCE</scope>
</reference>
<name>A0A3S5BBR7_9PLAT</name>
<evidence type="ECO:0000313" key="1">
    <source>
        <dbReference type="EMBL" id="VEL18753.1"/>
    </source>
</evidence>
<dbReference type="EMBL" id="CAAALY010038475">
    <property type="protein sequence ID" value="VEL18753.1"/>
    <property type="molecule type" value="Genomic_DNA"/>
</dbReference>
<proteinExistence type="predicted"/>
<dbReference type="Proteomes" id="UP000784294">
    <property type="component" value="Unassembled WGS sequence"/>
</dbReference>
<protein>
    <submittedName>
        <fullName evidence="1">Uncharacterized protein</fullName>
    </submittedName>
</protein>
<comment type="caution">
    <text evidence="1">The sequence shown here is derived from an EMBL/GenBank/DDBJ whole genome shotgun (WGS) entry which is preliminary data.</text>
</comment>
<keyword evidence="2" id="KW-1185">Reference proteome</keyword>